<keyword evidence="2" id="KW-0547">Nucleotide-binding</keyword>
<protein>
    <recommendedName>
        <fullName evidence="3">Fido domain-containing protein</fullName>
    </recommendedName>
</protein>
<dbReference type="Pfam" id="PF02661">
    <property type="entry name" value="Fic"/>
    <property type="match status" value="1"/>
</dbReference>
<evidence type="ECO:0000256" key="1">
    <source>
        <dbReference type="PIRSR" id="PIRSR640198-1"/>
    </source>
</evidence>
<keyword evidence="5" id="KW-1185">Reference proteome</keyword>
<evidence type="ECO:0000313" key="4">
    <source>
        <dbReference type="EMBL" id="OUP55917.1"/>
    </source>
</evidence>
<feature type="active site" evidence="1">
    <location>
        <position position="197"/>
    </location>
</feature>
<evidence type="ECO:0000259" key="3">
    <source>
        <dbReference type="PROSITE" id="PS51459"/>
    </source>
</evidence>
<dbReference type="PANTHER" id="PTHR13504:SF38">
    <property type="entry name" value="FIDO DOMAIN-CONTAINING PROTEIN"/>
    <property type="match status" value="1"/>
</dbReference>
<dbReference type="InterPro" id="IPR025758">
    <property type="entry name" value="Fic/DOC_N"/>
</dbReference>
<feature type="domain" description="Fido" evidence="3">
    <location>
        <begin position="109"/>
        <end position="260"/>
    </location>
</feature>
<dbReference type="Gene3D" id="1.10.3290.10">
    <property type="entry name" value="Fido-like domain"/>
    <property type="match status" value="1"/>
</dbReference>
<feature type="binding site" evidence="2">
    <location>
        <begin position="239"/>
        <end position="240"/>
    </location>
    <ligand>
        <name>ATP</name>
        <dbReference type="ChEBI" id="CHEBI:30616"/>
    </ligand>
</feature>
<evidence type="ECO:0000256" key="2">
    <source>
        <dbReference type="PIRSR" id="PIRSR640198-2"/>
    </source>
</evidence>
<dbReference type="Pfam" id="PF13784">
    <property type="entry name" value="Fic_N"/>
    <property type="match status" value="1"/>
</dbReference>
<organism evidence="4 5">
    <name type="scientific">Faecalitalea cylindroides</name>
    <dbReference type="NCBI Taxonomy" id="39483"/>
    <lineage>
        <taxon>Bacteria</taxon>
        <taxon>Bacillati</taxon>
        <taxon>Bacillota</taxon>
        <taxon>Erysipelotrichia</taxon>
        <taxon>Erysipelotrichales</taxon>
        <taxon>Erysipelotrichaceae</taxon>
        <taxon>Faecalitalea</taxon>
    </lineage>
</organism>
<proteinExistence type="predicted"/>
<dbReference type="Proteomes" id="UP000195447">
    <property type="component" value="Unassembled WGS sequence"/>
</dbReference>
<feature type="binding site" evidence="2">
    <location>
        <begin position="201"/>
        <end position="208"/>
    </location>
    <ligand>
        <name>ATP</name>
        <dbReference type="ChEBI" id="CHEBI:30616"/>
    </ligand>
</feature>
<sequence>MSDKLLKVADQLKKIEIQKFINELTEAIKYLAIYETKVEDCRSEDGFFLPVMQRIEALSSLKIEGTQTTMNDVIADLVIPDEKNLDLLEIKNHQQALLNGVEAIKFSGFSHDIIKKIHKTMLNNVRKKNKGVLLGEYKSEDNYIVNSIGSKVFVPPKFSETKEYMDDLISFMNDTKYGELHPLIRAAVMHAQFESIHPFGDGNGRVGRLLITLFLYYHKIVESPLFYISEALQQDKVSYYRNLTESREGDYNEWIKYFLSKCAVQAKRHIEYIDQINELYAKTDEKVSRIIKGCSKDVLRILFNYPQINVRTLALEMNISKQQANRYLKALVNDKILYPDDKKRNTSYFFIELIDLIV</sequence>
<evidence type="ECO:0000313" key="5">
    <source>
        <dbReference type="Proteomes" id="UP000195447"/>
    </source>
</evidence>
<dbReference type="RefSeq" id="WP_087159213.1">
    <property type="nucleotide sequence ID" value="NZ_NFKM01000031.1"/>
</dbReference>
<dbReference type="InterPro" id="IPR003812">
    <property type="entry name" value="Fido"/>
</dbReference>
<accession>A0A1Y4LGR7</accession>
<dbReference type="EMBL" id="NFKM01000031">
    <property type="protein sequence ID" value="OUP55917.1"/>
    <property type="molecule type" value="Genomic_DNA"/>
</dbReference>
<dbReference type="SUPFAM" id="SSF140931">
    <property type="entry name" value="Fic-like"/>
    <property type="match status" value="1"/>
</dbReference>
<dbReference type="PANTHER" id="PTHR13504">
    <property type="entry name" value="FIDO DOMAIN-CONTAINING PROTEIN DDB_G0283145"/>
    <property type="match status" value="1"/>
</dbReference>
<keyword evidence="2" id="KW-0067">ATP-binding</keyword>
<dbReference type="InterPro" id="IPR040198">
    <property type="entry name" value="Fido_containing"/>
</dbReference>
<dbReference type="GO" id="GO:0005524">
    <property type="term" value="F:ATP binding"/>
    <property type="evidence" value="ECO:0007669"/>
    <property type="project" value="UniProtKB-KW"/>
</dbReference>
<gene>
    <name evidence="4" type="ORF">B5F14_09990</name>
</gene>
<name>A0A1Y4LGR7_9FIRM</name>
<dbReference type="AlphaFoldDB" id="A0A1Y4LGR7"/>
<dbReference type="PROSITE" id="PS51459">
    <property type="entry name" value="FIDO"/>
    <property type="match status" value="1"/>
</dbReference>
<comment type="caution">
    <text evidence="4">The sequence shown here is derived from an EMBL/GenBank/DDBJ whole genome shotgun (WGS) entry which is preliminary data.</text>
</comment>
<reference evidence="5" key="1">
    <citation type="submission" date="2017-04" db="EMBL/GenBank/DDBJ databases">
        <title>Function of individual gut microbiota members based on whole genome sequencing of pure cultures obtained from chicken caecum.</title>
        <authorList>
            <person name="Medvecky M."/>
            <person name="Cejkova D."/>
            <person name="Polansky O."/>
            <person name="Karasova D."/>
            <person name="Kubasova T."/>
            <person name="Cizek A."/>
            <person name="Rychlik I."/>
        </authorList>
    </citation>
    <scope>NUCLEOTIDE SEQUENCE [LARGE SCALE GENOMIC DNA]</scope>
    <source>
        <strain evidence="5">An178</strain>
    </source>
</reference>
<dbReference type="InterPro" id="IPR036597">
    <property type="entry name" value="Fido-like_dom_sf"/>
</dbReference>